<dbReference type="Pfam" id="PF05263">
    <property type="entry name" value="DUF722"/>
    <property type="match status" value="1"/>
</dbReference>
<dbReference type="InterPro" id="IPR007927">
    <property type="entry name" value="DUF722"/>
</dbReference>
<dbReference type="RefSeq" id="WP_058210438.1">
    <property type="nucleotide sequence ID" value="NZ_LKLP01000117.1"/>
</dbReference>
<protein>
    <recommendedName>
        <fullName evidence="3">DUF722 domain-containing protein</fullName>
    </recommendedName>
</protein>
<evidence type="ECO:0000313" key="1">
    <source>
        <dbReference type="EMBL" id="KSU05882.1"/>
    </source>
</evidence>
<organism evidence="1 2">
    <name type="scientific">Lactococcus lactis subsp. lactis</name>
    <name type="common">Streptococcus lactis</name>
    <dbReference type="NCBI Taxonomy" id="1360"/>
    <lineage>
        <taxon>Bacteria</taxon>
        <taxon>Bacillati</taxon>
        <taxon>Bacillota</taxon>
        <taxon>Bacilli</taxon>
        <taxon>Lactobacillales</taxon>
        <taxon>Streptococcaceae</taxon>
        <taxon>Lactococcus</taxon>
    </lineage>
</organism>
<name>A0A0V8CX65_LACLL</name>
<comment type="caution">
    <text evidence="1">The sequence shown here is derived from an EMBL/GenBank/DDBJ whole genome shotgun (WGS) entry which is preliminary data.</text>
</comment>
<dbReference type="AlphaFoldDB" id="A0A0V8CX65"/>
<dbReference type="EMBL" id="LKLP01000117">
    <property type="protein sequence ID" value="KSU05882.1"/>
    <property type="molecule type" value="Genomic_DNA"/>
</dbReference>
<accession>A0A0V8CX65</accession>
<dbReference type="PATRIC" id="fig|1360.106.peg.1460"/>
<dbReference type="Proteomes" id="UP000054230">
    <property type="component" value="Unassembled WGS sequence"/>
</dbReference>
<proteinExistence type="predicted"/>
<evidence type="ECO:0008006" key="3">
    <source>
        <dbReference type="Google" id="ProtNLM"/>
    </source>
</evidence>
<sequence>MADKLDRIIGDYINGRLEARIKSIESRYLYKQKVDNLGIRTAYSGGSEQLSHVINQEKLESDEEYLKLKEQLEILDFWFKPLIPDEKRVIELKYSGYAGLYWYQVMQYLDIEGIEDIGLKKAKTIFYKFRNDIYRQMQHCF</sequence>
<reference evidence="2" key="1">
    <citation type="submission" date="2015-10" db="EMBL/GenBank/DDBJ databases">
        <title>Draft Genome Sequences of 11 Lactococcus lactis subspecies cremoris strains.</title>
        <authorList>
            <person name="Wels M."/>
            <person name="Backus L."/>
            <person name="Boekhorst J."/>
            <person name="Dijkstra A."/>
            <person name="Beerthuizen M."/>
            <person name="Kelly W."/>
            <person name="Siezen R."/>
            <person name="Bachmann H."/>
            <person name="Van Hijum S."/>
        </authorList>
    </citation>
    <scope>NUCLEOTIDE SEQUENCE [LARGE SCALE GENOMIC DNA]</scope>
    <source>
        <strain evidence="2">LMG8520</strain>
    </source>
</reference>
<gene>
    <name evidence="1" type="ORF">LMG8520_2333</name>
</gene>
<evidence type="ECO:0000313" key="2">
    <source>
        <dbReference type="Proteomes" id="UP000054230"/>
    </source>
</evidence>